<evidence type="ECO:0000256" key="1">
    <source>
        <dbReference type="ARBA" id="ARBA00005061"/>
    </source>
</evidence>
<keyword evidence="5" id="KW-0671">Queuosine biosynthesis</keyword>
<keyword evidence="3" id="KW-0479">Metal-binding</keyword>
<evidence type="ECO:0000256" key="2">
    <source>
        <dbReference type="ARBA" id="ARBA00022598"/>
    </source>
</evidence>
<evidence type="ECO:0000313" key="12">
    <source>
        <dbReference type="Proteomes" id="UP000651010"/>
    </source>
</evidence>
<evidence type="ECO:0000256" key="8">
    <source>
        <dbReference type="ARBA" id="ARBA00037993"/>
    </source>
</evidence>
<comment type="pathway">
    <text evidence="1">Purine metabolism; 7-cyano-7-deazaguanine biosynthesis.</text>
</comment>
<organism evidence="11 12">
    <name type="scientific">Dyella acidiphila</name>
    <dbReference type="NCBI Taxonomy" id="2775866"/>
    <lineage>
        <taxon>Bacteria</taxon>
        <taxon>Pseudomonadati</taxon>
        <taxon>Pseudomonadota</taxon>
        <taxon>Gammaproteobacteria</taxon>
        <taxon>Lysobacterales</taxon>
        <taxon>Rhodanobacteraceae</taxon>
        <taxon>Dyella</taxon>
    </lineage>
</organism>
<evidence type="ECO:0000256" key="3">
    <source>
        <dbReference type="ARBA" id="ARBA00022723"/>
    </source>
</evidence>
<dbReference type="Pfam" id="PF06508">
    <property type="entry name" value="QueC"/>
    <property type="match status" value="1"/>
</dbReference>
<dbReference type="Proteomes" id="UP000651010">
    <property type="component" value="Unassembled WGS sequence"/>
</dbReference>
<protein>
    <recommendedName>
        <fullName evidence="9">7-cyano-7-deazaguanine synthase</fullName>
        <ecNumber evidence="9">6.3.4.20</ecNumber>
    </recommendedName>
</protein>
<name>A0ABR9GFH9_9GAMM</name>
<evidence type="ECO:0000256" key="4">
    <source>
        <dbReference type="ARBA" id="ARBA00022741"/>
    </source>
</evidence>
<dbReference type="SUPFAM" id="SSF52402">
    <property type="entry name" value="Adenine nucleotide alpha hydrolases-like"/>
    <property type="match status" value="1"/>
</dbReference>
<proteinExistence type="inferred from homology"/>
<evidence type="ECO:0000256" key="10">
    <source>
        <dbReference type="ARBA" id="ARBA00047890"/>
    </source>
</evidence>
<evidence type="ECO:0000313" key="11">
    <source>
        <dbReference type="EMBL" id="MBE1162788.1"/>
    </source>
</evidence>
<dbReference type="EC" id="6.3.4.20" evidence="9"/>
<gene>
    <name evidence="11" type="ORF">IGX34_20580</name>
</gene>
<comment type="caution">
    <text evidence="11">The sequence shown here is derived from an EMBL/GenBank/DDBJ whole genome shotgun (WGS) entry which is preliminary data.</text>
</comment>
<dbReference type="PANTHER" id="PTHR42914">
    <property type="entry name" value="7-CYANO-7-DEAZAGUANINE SYNTHASE"/>
    <property type="match status" value="1"/>
</dbReference>
<comment type="catalytic activity">
    <reaction evidence="10">
        <text>7-carboxy-7-carbaguanine + NH4(+) + 2 ATP = 7-cyano-7-carbaguanine + 2 AMP + 2 diphosphate + 2 H(+)</text>
        <dbReference type="Rhea" id="RHEA:27982"/>
        <dbReference type="ChEBI" id="CHEBI:15378"/>
        <dbReference type="ChEBI" id="CHEBI:28938"/>
        <dbReference type="ChEBI" id="CHEBI:30616"/>
        <dbReference type="ChEBI" id="CHEBI:33019"/>
        <dbReference type="ChEBI" id="CHEBI:45075"/>
        <dbReference type="ChEBI" id="CHEBI:61036"/>
        <dbReference type="ChEBI" id="CHEBI:456215"/>
        <dbReference type="EC" id="6.3.4.20"/>
    </reaction>
</comment>
<dbReference type="InterPro" id="IPR018317">
    <property type="entry name" value="QueC"/>
</dbReference>
<keyword evidence="7" id="KW-0067">ATP-binding</keyword>
<keyword evidence="6" id="KW-0862">Zinc</keyword>
<dbReference type="InterPro" id="IPR014729">
    <property type="entry name" value="Rossmann-like_a/b/a_fold"/>
</dbReference>
<keyword evidence="2" id="KW-0436">Ligase</keyword>
<evidence type="ECO:0000256" key="6">
    <source>
        <dbReference type="ARBA" id="ARBA00022833"/>
    </source>
</evidence>
<dbReference type="PANTHER" id="PTHR42914:SF1">
    <property type="entry name" value="7-CYANO-7-DEAZAGUANINE SYNTHASE"/>
    <property type="match status" value="1"/>
</dbReference>
<dbReference type="Gene3D" id="3.40.50.620">
    <property type="entry name" value="HUPs"/>
    <property type="match status" value="1"/>
</dbReference>
<keyword evidence="12" id="KW-1185">Reference proteome</keyword>
<accession>A0ABR9GFH9</accession>
<keyword evidence="4" id="KW-0547">Nucleotide-binding</keyword>
<dbReference type="RefSeq" id="WP_192557637.1">
    <property type="nucleotide sequence ID" value="NZ_JACZZA010000017.1"/>
</dbReference>
<reference evidence="11 12" key="1">
    <citation type="submission" date="2020-09" db="EMBL/GenBank/DDBJ databases">
        <title>Dyella sp. 7MK23 isolated from forest soil.</title>
        <authorList>
            <person name="Fu J."/>
        </authorList>
    </citation>
    <scope>NUCLEOTIDE SEQUENCE [LARGE SCALE GENOMIC DNA]</scope>
    <source>
        <strain evidence="11 12">7MK23</strain>
    </source>
</reference>
<comment type="similarity">
    <text evidence="8">Belongs to the QueC family.</text>
</comment>
<evidence type="ECO:0000256" key="5">
    <source>
        <dbReference type="ARBA" id="ARBA00022785"/>
    </source>
</evidence>
<evidence type="ECO:0000256" key="9">
    <source>
        <dbReference type="ARBA" id="ARBA00039149"/>
    </source>
</evidence>
<sequence>MFDSYHVDGIFNRITITGDVCQNLRLNADGFFHALLVLPPPRCLDLLRIAAGIYTIDRITKRRRTADNELGMRRIRVCFAVDDLSFWQSDEVTKLLWNNIKILTEDAWEFSFVQRVHCADDLGHQSYLSIAPPPKHVALYSGGLDSAAGLAQRVLEGADSIMLITVAHQANIRGMAQRQIECLSDEICRLTGKKPALHHSTLSTSLIGGKAVRMRDQEKTQRTRAFFFCVTSAIAAHAYSLKSVEMYENGVGAINLPLMGGMLGSSLATRGAHPTFIRLVSELCTTVMGDQLTFHLPNIEKTKGEMLKSLAPWGLDDWIKSSRSCVHSSLRMTGLSHCGQCPACIERRQAFSVSGIADDSTGYGTDIFSTRDLEPNNADYFTFYKADAKRWLKSDPAVQRRLINHLRSTGISTNEDDAIIRLYLRHSEEIMQTFESSKTHPSRGTEGVK</sequence>
<evidence type="ECO:0000256" key="7">
    <source>
        <dbReference type="ARBA" id="ARBA00022840"/>
    </source>
</evidence>
<dbReference type="EMBL" id="JACZZA010000017">
    <property type="protein sequence ID" value="MBE1162788.1"/>
    <property type="molecule type" value="Genomic_DNA"/>
</dbReference>